<dbReference type="Proteomes" id="UP000828048">
    <property type="component" value="Chromosome 1"/>
</dbReference>
<dbReference type="EMBL" id="CM037151">
    <property type="protein sequence ID" value="KAH7842868.1"/>
    <property type="molecule type" value="Genomic_DNA"/>
</dbReference>
<evidence type="ECO:0000313" key="1">
    <source>
        <dbReference type="EMBL" id="KAH7842868.1"/>
    </source>
</evidence>
<evidence type="ECO:0000313" key="2">
    <source>
        <dbReference type="Proteomes" id="UP000828048"/>
    </source>
</evidence>
<comment type="caution">
    <text evidence="1">The sequence shown here is derived from an EMBL/GenBank/DDBJ whole genome shotgun (WGS) entry which is preliminary data.</text>
</comment>
<accession>A0ACB7XQY1</accession>
<protein>
    <submittedName>
        <fullName evidence="1">Uncharacterized protein</fullName>
    </submittedName>
</protein>
<proteinExistence type="predicted"/>
<reference evidence="1 2" key="1">
    <citation type="journal article" date="2021" name="Hortic Res">
        <title>High-quality reference genome and annotation aids understanding of berry development for evergreen blueberry (Vaccinium darrowii).</title>
        <authorList>
            <person name="Yu J."/>
            <person name="Hulse-Kemp A.M."/>
            <person name="Babiker E."/>
            <person name="Staton M."/>
        </authorList>
    </citation>
    <scope>NUCLEOTIDE SEQUENCE [LARGE SCALE GENOMIC DNA]</scope>
    <source>
        <strain evidence="2">cv. NJ 8807/NJ 8810</strain>
        <tissue evidence="1">Young leaf</tissue>
    </source>
</reference>
<sequence>MRFSLTLLISERAEVSTIPMSESGAAVKELLLACFLFYYRDFSSWSSSFLFFSLFSGKASSFNYCWNGDRVSLAYSRSLFTSSLLPKHLFTEDNACYARKWDWLVPCVGFAYVAAQTPGEGSVETFPDIYIILLPYVSLLDGSEDPNQDISALLAKYSSNPESEPQLKLLLPLIASCFGGNKTVNETIEELKKHHLSSDATLIITEFSTFYEQWQSEPRRVLQGLEKELPFRSA</sequence>
<keyword evidence="2" id="KW-1185">Reference proteome</keyword>
<gene>
    <name evidence="1" type="ORF">Vadar_009944</name>
</gene>
<name>A0ACB7XQY1_9ERIC</name>
<organism evidence="1 2">
    <name type="scientific">Vaccinium darrowii</name>
    <dbReference type="NCBI Taxonomy" id="229202"/>
    <lineage>
        <taxon>Eukaryota</taxon>
        <taxon>Viridiplantae</taxon>
        <taxon>Streptophyta</taxon>
        <taxon>Embryophyta</taxon>
        <taxon>Tracheophyta</taxon>
        <taxon>Spermatophyta</taxon>
        <taxon>Magnoliopsida</taxon>
        <taxon>eudicotyledons</taxon>
        <taxon>Gunneridae</taxon>
        <taxon>Pentapetalae</taxon>
        <taxon>asterids</taxon>
        <taxon>Ericales</taxon>
        <taxon>Ericaceae</taxon>
        <taxon>Vaccinioideae</taxon>
        <taxon>Vaccinieae</taxon>
        <taxon>Vaccinium</taxon>
    </lineage>
</organism>